<evidence type="ECO:0008006" key="2">
    <source>
        <dbReference type="Google" id="ProtNLM"/>
    </source>
</evidence>
<name>A0AAU8MW74_9GAMM</name>
<dbReference type="EMBL" id="CP159925">
    <property type="protein sequence ID" value="XCO76523.1"/>
    <property type="molecule type" value="Genomic_DNA"/>
</dbReference>
<dbReference type="Gene3D" id="3.40.50.150">
    <property type="entry name" value="Vaccinia Virus protein VP39"/>
    <property type="match status" value="2"/>
</dbReference>
<dbReference type="InterPro" id="IPR029063">
    <property type="entry name" value="SAM-dependent_MTases_sf"/>
</dbReference>
<evidence type="ECO:0000313" key="1">
    <source>
        <dbReference type="EMBL" id="XCO76523.1"/>
    </source>
</evidence>
<dbReference type="RefSeq" id="WP_363799848.1">
    <property type="nucleotide sequence ID" value="NZ_CP159925.1"/>
</dbReference>
<accession>A0AAU8MW74</accession>
<dbReference type="REBASE" id="848975">
    <property type="entry name" value="M.LfiSR10ORF6985P"/>
</dbReference>
<organism evidence="1">
    <name type="scientific">Lysobacter firmicutimachus</name>
    <dbReference type="NCBI Taxonomy" id="1792846"/>
    <lineage>
        <taxon>Bacteria</taxon>
        <taxon>Pseudomonadati</taxon>
        <taxon>Pseudomonadota</taxon>
        <taxon>Gammaproteobacteria</taxon>
        <taxon>Lysobacterales</taxon>
        <taxon>Lysobacteraceae</taxon>
        <taxon>Lysobacter</taxon>
    </lineage>
</organism>
<dbReference type="AlphaFoldDB" id="A0AAU8MW74"/>
<protein>
    <recommendedName>
        <fullName evidence="2">DNA methylase N-4/N-6 domain-containing protein</fullName>
    </recommendedName>
</protein>
<dbReference type="SUPFAM" id="SSF53335">
    <property type="entry name" value="S-adenosyl-L-methionine-dependent methyltransferases"/>
    <property type="match status" value="2"/>
</dbReference>
<proteinExistence type="predicted"/>
<gene>
    <name evidence="1" type="ORF">ABU614_06985</name>
</gene>
<sequence>MPTPAVEQLGPSFRRVVTREILKDAGGSSFGEWTSGRQTDALSTNAGASALPFQRWHRFKEAFSPELIAQAVRNSPISVRRLADPFGGSGTSALAAQFLGVEPTTVEVNPFLADLISAKLASYRTSTLLTALNRVTRKARGSRYRGADMIRLLPITFVEPGFKDRWLFDMQVAIEIFRLRKAIQEEADVDVKRLFRVLLGGLIVELSNAVVSGKGRRYRKNWQERPVDPRCVIPTFSKAVGSAIVEITACSARPVQTSTVLHGDSRVLFSKIEPVDLIVCSPPYPNSFDYTDVYNMELWMLGYLTSAEANRLLRRSTLTSHVQVAREFAAPPKTRTLNKTMKQLNAIAGDLWDERLPLMVGGYFADLQTLLQASAKLLPRHGQAWFVVGDSQYANIQVPVAEVLSEIAPNVGFKVERITPFRSMRVSPQQSGRHMLSEDLVVFSRI</sequence>
<reference evidence="1" key="1">
    <citation type="submission" date="2024-06" db="EMBL/GenBank/DDBJ databases">
        <authorList>
            <person name="Li S."/>
        </authorList>
    </citation>
    <scope>NUCLEOTIDE SEQUENCE</scope>
    <source>
        <strain evidence="1">SR10</strain>
    </source>
</reference>